<sequence length="258" mass="28979">MHFEQQLEFLDSLPALPARRARRAAYTQTQSVSDELPIDPNKESGTVGPDMMNIYVPGVSVQNREDVDNCKLLMQNAASQKYDMIKELHQWYKFYTEGLRNLGWTINKIYDQNIIIERTGLTMDAVAFDILQKLVGVNAPRLAELTGKAVEGVKGEDGLIQIYNHNAQKGSQAVFDISPVWQTREGSPMMILSCTSVDVRESTRGILWWKSTTKSTTVKSQATPVYLNTQVYSKVRNKVLEKLGNAAEAYLDGIPGFQ</sequence>
<comment type="caution">
    <text evidence="1">The sequence shown here is derived from an EMBL/GenBank/DDBJ whole genome shotgun (WGS) entry which is preliminary data.</text>
</comment>
<dbReference type="Proteomes" id="UP001628646">
    <property type="component" value="Unassembled WGS sequence"/>
</dbReference>
<accession>A0ABW8W3E7</accession>
<name>A0ABW8W3E7_9PSED</name>
<dbReference type="RefSeq" id="WP_407799659.1">
    <property type="nucleotide sequence ID" value="NZ_JBJNUX010000002.1"/>
</dbReference>
<gene>
    <name evidence="1" type="ORF">ACJ8NA_08255</name>
</gene>
<keyword evidence="2" id="KW-1185">Reference proteome</keyword>
<dbReference type="EMBL" id="JBJNUY010000003">
    <property type="protein sequence ID" value="MFL8998641.1"/>
    <property type="molecule type" value="Genomic_DNA"/>
</dbReference>
<evidence type="ECO:0000313" key="1">
    <source>
        <dbReference type="EMBL" id="MFL8998641.1"/>
    </source>
</evidence>
<proteinExistence type="predicted"/>
<organism evidence="1 2">
    <name type="scientific">Pseudomonas azerbaijanorientalis</name>
    <dbReference type="NCBI Taxonomy" id="2842350"/>
    <lineage>
        <taxon>Bacteria</taxon>
        <taxon>Pseudomonadati</taxon>
        <taxon>Pseudomonadota</taxon>
        <taxon>Gammaproteobacteria</taxon>
        <taxon>Pseudomonadales</taxon>
        <taxon>Pseudomonadaceae</taxon>
        <taxon>Pseudomonas</taxon>
    </lineage>
</organism>
<protein>
    <submittedName>
        <fullName evidence="1">Uncharacterized protein</fullName>
    </submittedName>
</protein>
<reference evidence="1 2" key="1">
    <citation type="submission" date="2024-12" db="EMBL/GenBank/DDBJ databases">
        <title>Pseudomonas species isolated from Lotus nodules promote plant growth.</title>
        <authorList>
            <person name="Yu Y.-H."/>
            <person name="Kurtenbach J."/>
            <person name="Crosbie D."/>
            <person name="Brachmann A."/>
            <person name="Marin M."/>
        </authorList>
    </citation>
    <scope>NUCLEOTIDE SEQUENCE [LARGE SCALE GENOMIC DNA]</scope>
    <source>
        <strain evidence="1 2">PLb11B</strain>
    </source>
</reference>
<evidence type="ECO:0000313" key="2">
    <source>
        <dbReference type="Proteomes" id="UP001628646"/>
    </source>
</evidence>